<comment type="caution">
    <text evidence="3">The sequence shown here is derived from an EMBL/GenBank/DDBJ whole genome shotgun (WGS) entry which is preliminary data.</text>
</comment>
<dbReference type="PANTHER" id="PTHR35526:SF3">
    <property type="entry name" value="ANTI-SIGMA-F FACTOR RSBW"/>
    <property type="match status" value="1"/>
</dbReference>
<keyword evidence="4" id="KW-1185">Reference proteome</keyword>
<keyword evidence="1" id="KW-0808">Transferase</keyword>
<keyword evidence="3" id="KW-0547">Nucleotide-binding</keyword>
<name>A0ABT0I9I8_9ACTN</name>
<feature type="domain" description="Histidine kinase/HSP90-like ATPase" evidence="2">
    <location>
        <begin position="30"/>
        <end position="141"/>
    </location>
</feature>
<evidence type="ECO:0000256" key="1">
    <source>
        <dbReference type="ARBA" id="ARBA00022527"/>
    </source>
</evidence>
<organism evidence="3 4">
    <name type="scientific">Streptomyces lichenis</name>
    <dbReference type="NCBI Taxonomy" id="2306967"/>
    <lineage>
        <taxon>Bacteria</taxon>
        <taxon>Bacillati</taxon>
        <taxon>Actinomycetota</taxon>
        <taxon>Actinomycetes</taxon>
        <taxon>Kitasatosporales</taxon>
        <taxon>Streptomycetaceae</taxon>
        <taxon>Streptomyces</taxon>
    </lineage>
</organism>
<evidence type="ECO:0000313" key="4">
    <source>
        <dbReference type="Proteomes" id="UP001522868"/>
    </source>
</evidence>
<dbReference type="InterPro" id="IPR050267">
    <property type="entry name" value="Anti-sigma-factor_SerPK"/>
</dbReference>
<protein>
    <submittedName>
        <fullName evidence="3">ATP-binding protein</fullName>
    </submittedName>
</protein>
<dbReference type="InterPro" id="IPR003594">
    <property type="entry name" value="HATPase_dom"/>
</dbReference>
<dbReference type="SUPFAM" id="SSF55874">
    <property type="entry name" value="ATPase domain of HSP90 chaperone/DNA topoisomerase II/histidine kinase"/>
    <property type="match status" value="1"/>
</dbReference>
<keyword evidence="1" id="KW-0418">Kinase</keyword>
<dbReference type="RefSeq" id="WP_248633452.1">
    <property type="nucleotide sequence ID" value="NZ_JALPTH010000008.1"/>
</dbReference>
<evidence type="ECO:0000313" key="3">
    <source>
        <dbReference type="EMBL" id="MCK8677990.1"/>
    </source>
</evidence>
<evidence type="ECO:0000259" key="2">
    <source>
        <dbReference type="Pfam" id="PF13581"/>
    </source>
</evidence>
<reference evidence="3 4" key="1">
    <citation type="submission" date="2022-04" db="EMBL/GenBank/DDBJ databases">
        <title>Streptomyces sp. nov. LCR6-01 isolated from Lichen of Dirinaria sp.</title>
        <authorList>
            <person name="Kanchanasin P."/>
            <person name="Tanasupawat S."/>
            <person name="Phongsopitanun W."/>
        </authorList>
    </citation>
    <scope>NUCLEOTIDE SEQUENCE [LARGE SCALE GENOMIC DNA]</scope>
    <source>
        <strain evidence="3 4">LCR6-01</strain>
    </source>
</reference>
<dbReference type="Pfam" id="PF13581">
    <property type="entry name" value="HATPase_c_2"/>
    <property type="match status" value="1"/>
</dbReference>
<gene>
    <name evidence="3" type="ORF">M1O15_11405</name>
</gene>
<dbReference type="CDD" id="cd16936">
    <property type="entry name" value="HATPase_RsbW-like"/>
    <property type="match status" value="1"/>
</dbReference>
<dbReference type="EMBL" id="JALPTH010000008">
    <property type="protein sequence ID" value="MCK8677990.1"/>
    <property type="molecule type" value="Genomic_DNA"/>
</dbReference>
<proteinExistence type="predicted"/>
<sequence>MAERQQGRRRPRLLARAVTVKPGYWEMLPRERESAAVARELVRAALDRWGLTELVDDAALVVTELVANAVDHAPDGATIRVAVIRIRTTRIRISVVDGAAHRLPPLRAAGPDAERGRGLLLVEALSDQWGVDLLPWGKRVRADLEMRVS</sequence>
<accession>A0ABT0I9I8</accession>
<keyword evidence="3" id="KW-0067">ATP-binding</keyword>
<dbReference type="PANTHER" id="PTHR35526">
    <property type="entry name" value="ANTI-SIGMA-F FACTOR RSBW-RELATED"/>
    <property type="match status" value="1"/>
</dbReference>
<dbReference type="Gene3D" id="3.30.565.10">
    <property type="entry name" value="Histidine kinase-like ATPase, C-terminal domain"/>
    <property type="match status" value="1"/>
</dbReference>
<dbReference type="InterPro" id="IPR036890">
    <property type="entry name" value="HATPase_C_sf"/>
</dbReference>
<dbReference type="Proteomes" id="UP001522868">
    <property type="component" value="Unassembled WGS sequence"/>
</dbReference>
<dbReference type="GO" id="GO:0005524">
    <property type="term" value="F:ATP binding"/>
    <property type="evidence" value="ECO:0007669"/>
    <property type="project" value="UniProtKB-KW"/>
</dbReference>
<keyword evidence="1" id="KW-0723">Serine/threonine-protein kinase</keyword>